<keyword evidence="3" id="KW-1185">Reference proteome</keyword>
<keyword evidence="1" id="KW-0812">Transmembrane</keyword>
<proteinExistence type="predicted"/>
<sequence>QIVLQGFYSVDSFFVISGFLLAYLFFQEFSKTKGK</sequence>
<evidence type="ECO:0000256" key="1">
    <source>
        <dbReference type="SAM" id="Phobius"/>
    </source>
</evidence>
<reference evidence="2 3" key="1">
    <citation type="submission" date="2013-11" db="EMBL/GenBank/DDBJ databases">
        <title>Genome sequencing of Stegodyphus mimosarum.</title>
        <authorList>
            <person name="Bechsgaard J."/>
        </authorList>
    </citation>
    <scope>NUCLEOTIDE SEQUENCE [LARGE SCALE GENOMIC DNA]</scope>
</reference>
<dbReference type="OrthoDB" id="6408118at2759"/>
<protein>
    <submittedName>
        <fullName evidence="2">Uncharacterized protein</fullName>
    </submittedName>
</protein>
<dbReference type="AlphaFoldDB" id="A0A087T8J9"/>
<dbReference type="Proteomes" id="UP000054359">
    <property type="component" value="Unassembled WGS sequence"/>
</dbReference>
<feature type="non-terminal residue" evidence="2">
    <location>
        <position position="1"/>
    </location>
</feature>
<organism evidence="2 3">
    <name type="scientific">Stegodyphus mimosarum</name>
    <name type="common">African social velvet spider</name>
    <dbReference type="NCBI Taxonomy" id="407821"/>
    <lineage>
        <taxon>Eukaryota</taxon>
        <taxon>Metazoa</taxon>
        <taxon>Ecdysozoa</taxon>
        <taxon>Arthropoda</taxon>
        <taxon>Chelicerata</taxon>
        <taxon>Arachnida</taxon>
        <taxon>Araneae</taxon>
        <taxon>Araneomorphae</taxon>
        <taxon>Entelegynae</taxon>
        <taxon>Eresoidea</taxon>
        <taxon>Eresidae</taxon>
        <taxon>Stegodyphus</taxon>
    </lineage>
</organism>
<evidence type="ECO:0000313" key="3">
    <source>
        <dbReference type="Proteomes" id="UP000054359"/>
    </source>
</evidence>
<dbReference type="EMBL" id="KK113956">
    <property type="protein sequence ID" value="KFM61438.1"/>
    <property type="molecule type" value="Genomic_DNA"/>
</dbReference>
<feature type="transmembrane region" description="Helical" evidence="1">
    <location>
        <begin position="6"/>
        <end position="26"/>
    </location>
</feature>
<name>A0A087T8J9_STEMI</name>
<keyword evidence="1" id="KW-0472">Membrane</keyword>
<evidence type="ECO:0000313" key="2">
    <source>
        <dbReference type="EMBL" id="KFM61438.1"/>
    </source>
</evidence>
<keyword evidence="1" id="KW-1133">Transmembrane helix</keyword>
<feature type="non-terminal residue" evidence="2">
    <location>
        <position position="35"/>
    </location>
</feature>
<accession>A0A087T8J9</accession>
<gene>
    <name evidence="2" type="ORF">X975_24357</name>
</gene>